<accession>A0AA88CWP0</accession>
<name>A0AA88CWP0_FICCA</name>
<keyword evidence="2" id="KW-0812">Transmembrane</keyword>
<keyword evidence="2" id="KW-0472">Membrane</keyword>
<evidence type="ECO:0000256" key="1">
    <source>
        <dbReference type="SAM" id="MobiDB-lite"/>
    </source>
</evidence>
<dbReference type="Gene3D" id="3.10.450.10">
    <property type="match status" value="1"/>
</dbReference>
<keyword evidence="4" id="KW-1185">Reference proteome</keyword>
<evidence type="ECO:0000313" key="3">
    <source>
        <dbReference type="EMBL" id="GMN34675.1"/>
    </source>
</evidence>
<dbReference type="EMBL" id="BTGU01000005">
    <property type="protein sequence ID" value="GMN34675.1"/>
    <property type="molecule type" value="Genomic_DNA"/>
</dbReference>
<dbReference type="AlphaFoldDB" id="A0AA88CWP0"/>
<sequence>MTSSSNSGRKKRKHSKSKSKSISSGFLMFSRFFCTLTLYKRSRRFQRSRTSSQQQIIQNTRSSQSPPSPERGSPANQQISINLNEEQMKEALLSARYALHKYSAAEDTDIKFERLVSAEATFDEKEQYYSYLMTIEASDNRFYDACVLYKLDNVEMFKCFFIRHTNSCP</sequence>
<reference evidence="3" key="1">
    <citation type="submission" date="2023-07" db="EMBL/GenBank/DDBJ databases">
        <title>draft genome sequence of fig (Ficus carica).</title>
        <authorList>
            <person name="Takahashi T."/>
            <person name="Nishimura K."/>
        </authorList>
    </citation>
    <scope>NUCLEOTIDE SEQUENCE</scope>
</reference>
<protein>
    <submittedName>
        <fullName evidence="3">Uncharacterized protein</fullName>
    </submittedName>
</protein>
<gene>
    <name evidence="3" type="ORF">TIFTF001_004825</name>
</gene>
<dbReference type="Proteomes" id="UP001187192">
    <property type="component" value="Unassembled WGS sequence"/>
</dbReference>
<feature type="compositionally biased region" description="Low complexity" evidence="1">
    <location>
        <begin position="48"/>
        <end position="65"/>
    </location>
</feature>
<evidence type="ECO:0000256" key="2">
    <source>
        <dbReference type="SAM" id="Phobius"/>
    </source>
</evidence>
<feature type="region of interest" description="Disordered" evidence="1">
    <location>
        <begin position="45"/>
        <end position="76"/>
    </location>
</feature>
<keyword evidence="2" id="KW-1133">Transmembrane helix</keyword>
<proteinExistence type="predicted"/>
<feature type="transmembrane region" description="Helical" evidence="2">
    <location>
        <begin position="21"/>
        <end position="39"/>
    </location>
</feature>
<comment type="caution">
    <text evidence="3">The sequence shown here is derived from an EMBL/GenBank/DDBJ whole genome shotgun (WGS) entry which is preliminary data.</text>
</comment>
<feature type="compositionally biased region" description="Basic residues" evidence="1">
    <location>
        <begin position="8"/>
        <end position="19"/>
    </location>
</feature>
<organism evidence="3 4">
    <name type="scientific">Ficus carica</name>
    <name type="common">Common fig</name>
    <dbReference type="NCBI Taxonomy" id="3494"/>
    <lineage>
        <taxon>Eukaryota</taxon>
        <taxon>Viridiplantae</taxon>
        <taxon>Streptophyta</taxon>
        <taxon>Embryophyta</taxon>
        <taxon>Tracheophyta</taxon>
        <taxon>Spermatophyta</taxon>
        <taxon>Magnoliopsida</taxon>
        <taxon>eudicotyledons</taxon>
        <taxon>Gunneridae</taxon>
        <taxon>Pentapetalae</taxon>
        <taxon>rosids</taxon>
        <taxon>fabids</taxon>
        <taxon>Rosales</taxon>
        <taxon>Moraceae</taxon>
        <taxon>Ficeae</taxon>
        <taxon>Ficus</taxon>
    </lineage>
</organism>
<feature type="region of interest" description="Disordered" evidence="1">
    <location>
        <begin position="1"/>
        <end position="20"/>
    </location>
</feature>
<evidence type="ECO:0000313" key="4">
    <source>
        <dbReference type="Proteomes" id="UP001187192"/>
    </source>
</evidence>